<dbReference type="eggNOG" id="COG0457">
    <property type="taxonomic scope" value="Bacteria"/>
</dbReference>
<dbReference type="Pfam" id="PF00515">
    <property type="entry name" value="TPR_1"/>
    <property type="match status" value="1"/>
</dbReference>
<feature type="compositionally biased region" description="Acidic residues" evidence="2">
    <location>
        <begin position="29"/>
        <end position="46"/>
    </location>
</feature>
<organism evidence="4 5">
    <name type="scientific">Campylobacter showae CSUNSWCD</name>
    <dbReference type="NCBI Taxonomy" id="1244083"/>
    <lineage>
        <taxon>Bacteria</taxon>
        <taxon>Pseudomonadati</taxon>
        <taxon>Campylobacterota</taxon>
        <taxon>Epsilonproteobacteria</taxon>
        <taxon>Campylobacterales</taxon>
        <taxon>Campylobacteraceae</taxon>
        <taxon>Campylobacter</taxon>
    </lineage>
</organism>
<reference evidence="4 5" key="1">
    <citation type="journal article" date="2013" name="Genome Announc.">
        <title>Genome Sequence of Campylobacter showae UNSWCD, Isolated from a Patient with Crohn's Disease.</title>
        <authorList>
            <person name="Tay A.P."/>
            <person name="Kaakoush N.O."/>
            <person name="Deshpande N.P."/>
            <person name="Chen Z."/>
            <person name="Mitchell H."/>
            <person name="Wilkins M.R."/>
        </authorList>
    </citation>
    <scope>NUCLEOTIDE SEQUENCE [LARGE SCALE GENOMIC DNA]</scope>
    <source>
        <strain evidence="4 5">CSUNSWCD</strain>
    </source>
</reference>
<evidence type="ECO:0000313" key="5">
    <source>
        <dbReference type="Proteomes" id="UP000011939"/>
    </source>
</evidence>
<proteinExistence type="predicted"/>
<dbReference type="OrthoDB" id="5346105at2"/>
<evidence type="ECO:0000313" key="4">
    <source>
        <dbReference type="EMBL" id="EKU12407.1"/>
    </source>
</evidence>
<dbReference type="STRING" id="1244083.CSUNSWCD_347"/>
<feature type="repeat" description="TPR" evidence="1">
    <location>
        <begin position="472"/>
        <end position="505"/>
    </location>
</feature>
<evidence type="ECO:0000256" key="2">
    <source>
        <dbReference type="SAM" id="MobiDB-lite"/>
    </source>
</evidence>
<accession>M5IIH7</accession>
<dbReference type="InterPro" id="IPR019734">
    <property type="entry name" value="TPR_rpt"/>
</dbReference>
<dbReference type="SMART" id="SM00028">
    <property type="entry name" value="TPR"/>
    <property type="match status" value="4"/>
</dbReference>
<gene>
    <name evidence="4" type="ORF">CSUNSWCD_347</name>
</gene>
<keyword evidence="3" id="KW-1133">Transmembrane helix</keyword>
<dbReference type="SUPFAM" id="SSF48452">
    <property type="entry name" value="TPR-like"/>
    <property type="match status" value="2"/>
</dbReference>
<keyword evidence="3" id="KW-0472">Membrane</keyword>
<feature type="region of interest" description="Disordered" evidence="2">
    <location>
        <begin position="1"/>
        <end position="59"/>
    </location>
</feature>
<protein>
    <submittedName>
        <fullName evidence="4">Putative transmembrane protein</fullName>
    </submittedName>
</protein>
<dbReference type="EMBL" id="AMZQ01000001">
    <property type="protein sequence ID" value="EKU12407.1"/>
    <property type="molecule type" value="Genomic_DNA"/>
</dbReference>
<dbReference type="InterPro" id="IPR011990">
    <property type="entry name" value="TPR-like_helical_dom_sf"/>
</dbReference>
<dbReference type="PROSITE" id="PS50005">
    <property type="entry name" value="TPR"/>
    <property type="match status" value="2"/>
</dbReference>
<dbReference type="PATRIC" id="fig|1244083.3.peg.352"/>
<feature type="repeat" description="TPR" evidence="1">
    <location>
        <begin position="152"/>
        <end position="185"/>
    </location>
</feature>
<dbReference type="AlphaFoldDB" id="M5IIH7"/>
<dbReference type="RefSeq" id="WP_009492854.1">
    <property type="nucleotide sequence ID" value="NZ_AMZQ01000001.1"/>
</dbReference>
<name>M5IIH7_9BACT</name>
<comment type="caution">
    <text evidence="4">The sequence shown here is derived from an EMBL/GenBank/DDBJ whole genome shotgun (WGS) entry which is preliminary data.</text>
</comment>
<feature type="compositionally biased region" description="Acidic residues" evidence="2">
    <location>
        <begin position="1"/>
        <end position="17"/>
    </location>
</feature>
<evidence type="ECO:0000256" key="1">
    <source>
        <dbReference type="PROSITE-ProRule" id="PRU00339"/>
    </source>
</evidence>
<sequence length="798" mass="89761">MAQNDDENVVILEESEANTELSDKAPQQEEQESNEGDDLVSLDELEPVTPEQPADAKEDDKKSKKKLFIIAGSAGALVIILAVVLFFVFRGEKKPPIDEKQIVKDIEEHYESQKFGSSKIDDMIAKANLLYEKGNKFEALKIYENIAVYNQSLSNYNLGVSQMRQGKFEDALKSFKKAIDNNENVAVSAINAAVSSLELKNEQNFNYYINLASSFLYKEADSPLYNYYYALINYYKGQYVEALAALSHAENGYYKDRYDYLAAKILSFIGDDAEAIKKLEAQKEFDADLALGMLYARLGQYEKARNRLNLALNKGGDSNKINSMIAIINLKDGNFEAAANEIKAVFHEDPLFLNANFPIKTILKPELFDVNLAQAHFRNDLFFDKTKRYETLFYFAPYKVFDPNQTINYIRKGGVSLFLDDASAAGNYLNASGALSKVNLELSSAIANALNYKLKQANAQFASLISLYPEHSVLHYDLALSYAQLGNFSMAAKHFIMSYHLDPTNHLAGVLGAIANDINAVDNAKLLQEISENLDHDASSKDAPVSQALMALIANNSGALMRWLEQEKEETALNLAFDAIIAKMTDKSEEFAKKTQILKAKLPEDIVANILDFIANYKDEGIKKYVEQIQIYFHDKRLNDAAFYHGANIIKEQYIKLLQISGLLNYEREKIKALLKQDANNADLLQTLAYIDIFTNDFEESYQIYNRIIDEFKINDAGTLFLAAVAAIGSNHPQNATALLELSKLTDPNAMESRVALGHLYQEIDNIEAATIQYGLIKDPNFKSKFVDFMIDYEKLKK</sequence>
<evidence type="ECO:0000256" key="3">
    <source>
        <dbReference type="SAM" id="Phobius"/>
    </source>
</evidence>
<keyword evidence="3 4" id="KW-0812">Transmembrane</keyword>
<dbReference type="SUPFAM" id="SSF81901">
    <property type="entry name" value="HCP-like"/>
    <property type="match status" value="1"/>
</dbReference>
<feature type="transmembrane region" description="Helical" evidence="3">
    <location>
        <begin position="67"/>
        <end position="89"/>
    </location>
</feature>
<dbReference type="Proteomes" id="UP000011939">
    <property type="component" value="Unassembled WGS sequence"/>
</dbReference>
<dbReference type="Gene3D" id="1.25.40.10">
    <property type="entry name" value="Tetratricopeptide repeat domain"/>
    <property type="match status" value="4"/>
</dbReference>
<keyword evidence="1" id="KW-0802">TPR repeat</keyword>